<gene>
    <name evidence="1" type="ORF">AC625_06070</name>
</gene>
<dbReference type="Pfam" id="PF10850">
    <property type="entry name" value="DUF2653"/>
    <property type="match status" value="1"/>
</dbReference>
<evidence type="ECO:0000313" key="1">
    <source>
        <dbReference type="EMBL" id="KMY49138.1"/>
    </source>
</evidence>
<dbReference type="PATRIC" id="fig|1679170.3.peg.1299"/>
<protein>
    <recommendedName>
        <fullName evidence="3">DUF2653 domain-containing protein</fullName>
    </recommendedName>
</protein>
<comment type="caution">
    <text evidence="1">The sequence shown here is derived from an EMBL/GenBank/DDBJ whole genome shotgun (WGS) entry which is preliminary data.</text>
</comment>
<dbReference type="RefSeq" id="WP_049680471.1">
    <property type="nucleotide sequence ID" value="NZ_JBIVOD010000002.1"/>
</dbReference>
<dbReference type="EMBL" id="LFZW01000001">
    <property type="protein sequence ID" value="KMY49138.1"/>
    <property type="molecule type" value="Genomic_DNA"/>
</dbReference>
<reference evidence="2" key="1">
    <citation type="submission" date="2015-07" db="EMBL/GenBank/DDBJ databases">
        <title>Genome sequencing project for genomic taxonomy and phylogenomics of Bacillus-like bacteria.</title>
        <authorList>
            <person name="Liu B."/>
            <person name="Wang J."/>
            <person name="Zhu Y."/>
            <person name="Liu G."/>
            <person name="Chen Q."/>
            <person name="Chen Z."/>
            <person name="Lan J."/>
            <person name="Che J."/>
            <person name="Ge C."/>
            <person name="Shi H."/>
            <person name="Pan Z."/>
            <person name="Liu X."/>
        </authorList>
    </citation>
    <scope>NUCLEOTIDE SEQUENCE [LARGE SCALE GENOMIC DNA]</scope>
    <source>
        <strain evidence="2">FJAT-27997</strain>
    </source>
</reference>
<sequence>MERLKISEQDIINAICIYIADKKQVTPTEVEVELMYDDDYGFSAEVYVNGRQQILIMLNIIEALRLWLDHMLNRDPYAGIELVLDDDEGIIAYVKE</sequence>
<evidence type="ECO:0008006" key="3">
    <source>
        <dbReference type="Google" id="ProtNLM"/>
    </source>
</evidence>
<dbReference type="AlphaFoldDB" id="A0A0K9GR80"/>
<keyword evidence="2" id="KW-1185">Reference proteome</keyword>
<dbReference type="InterPro" id="IPR020516">
    <property type="entry name" value="Uncharacterised_YxcD"/>
</dbReference>
<organism evidence="1 2">
    <name type="scientific">Peribacillus loiseleuriae</name>
    <dbReference type="NCBI Taxonomy" id="1679170"/>
    <lineage>
        <taxon>Bacteria</taxon>
        <taxon>Bacillati</taxon>
        <taxon>Bacillota</taxon>
        <taxon>Bacilli</taxon>
        <taxon>Bacillales</taxon>
        <taxon>Bacillaceae</taxon>
        <taxon>Peribacillus</taxon>
    </lineage>
</organism>
<accession>A0A0K9GR80</accession>
<dbReference type="STRING" id="1679170.AC625_06070"/>
<proteinExistence type="predicted"/>
<name>A0A0K9GR80_9BACI</name>
<evidence type="ECO:0000313" key="2">
    <source>
        <dbReference type="Proteomes" id="UP000037146"/>
    </source>
</evidence>
<dbReference type="OrthoDB" id="2360753at2"/>
<dbReference type="Proteomes" id="UP000037146">
    <property type="component" value="Unassembled WGS sequence"/>
</dbReference>